<name>A0A023FU74_AMBCJ</name>
<evidence type="ECO:0008006" key="3">
    <source>
        <dbReference type="Google" id="ProtNLM"/>
    </source>
</evidence>
<evidence type="ECO:0000313" key="2">
    <source>
        <dbReference type="EMBL" id="JAC24205.1"/>
    </source>
</evidence>
<keyword evidence="1" id="KW-0732">Signal</keyword>
<dbReference type="AlphaFoldDB" id="A0A023FU74"/>
<evidence type="ECO:0000256" key="1">
    <source>
        <dbReference type="SAM" id="SignalP"/>
    </source>
</evidence>
<feature type="chain" id="PRO_5001515582" description="Secreted protein" evidence="1">
    <location>
        <begin position="22"/>
        <end position="206"/>
    </location>
</feature>
<feature type="signal peptide" evidence="1">
    <location>
        <begin position="1"/>
        <end position="21"/>
    </location>
</feature>
<proteinExistence type="evidence at transcript level"/>
<dbReference type="EMBL" id="GBBK01000277">
    <property type="protein sequence ID" value="JAC24205.1"/>
    <property type="molecule type" value="mRNA"/>
</dbReference>
<sequence>MHPTLVVGILLRMVTLTRVSGEMVNLYDVAEQYIDELNRTMKNITTWGLTDQYSYWKRGLDQQDEVYPIRAHISTITCEPPVDAYDSINSDAGLLLITYVWNLTKRIYCPFLVSAKVQVLQGANSAFKKKNITFTMNNTTLVRKVAVAFRGIRLKGKHIRIFQQTCRFSAKVTFDGFFAYQTESRDENKTEYHTVQVKMLQNILKN</sequence>
<reference evidence="2" key="1">
    <citation type="submission" date="2014-03" db="EMBL/GenBank/DDBJ databases">
        <title>The sialotranscriptome of Amblyomma triste, Amblyomma parvum and Amblyomma cajennense ticks, uncovered by 454-based RNA-seq.</title>
        <authorList>
            <person name="Garcia G.R."/>
            <person name="Gardinassi L.G."/>
            <person name="Ribeiro J.M."/>
            <person name="Anatriello E."/>
            <person name="Ferreira B.R."/>
            <person name="Moreira H.N."/>
            <person name="Mafra C."/>
            <person name="Olegario M.M."/>
            <person name="Szabo P.J."/>
            <person name="Miranda-Santos I.K."/>
            <person name="Maruyama S.R."/>
        </authorList>
    </citation>
    <scope>NUCLEOTIDE SEQUENCE</scope>
    <source>
        <strain evidence="2">Uberlandia</strain>
        <tissue evidence="2">Salivary glands</tissue>
    </source>
</reference>
<organism evidence="2">
    <name type="scientific">Amblyomma cajennense</name>
    <name type="common">Cayenne tick</name>
    <name type="synonym">Acarus cajennensis</name>
    <dbReference type="NCBI Taxonomy" id="34607"/>
    <lineage>
        <taxon>Eukaryota</taxon>
        <taxon>Metazoa</taxon>
        <taxon>Ecdysozoa</taxon>
        <taxon>Arthropoda</taxon>
        <taxon>Chelicerata</taxon>
        <taxon>Arachnida</taxon>
        <taxon>Acari</taxon>
        <taxon>Parasitiformes</taxon>
        <taxon>Ixodida</taxon>
        <taxon>Ixodoidea</taxon>
        <taxon>Ixodidae</taxon>
        <taxon>Amblyomminae</taxon>
        <taxon>Amblyomma</taxon>
    </lineage>
</organism>
<protein>
    <recommendedName>
        <fullName evidence="3">Secreted protein</fullName>
    </recommendedName>
</protein>
<accession>A0A023FU74</accession>